<dbReference type="Proteomes" id="UP000002774">
    <property type="component" value="Chromosome"/>
</dbReference>
<keyword evidence="2" id="KW-1185">Reference proteome</keyword>
<protein>
    <submittedName>
        <fullName evidence="1">Uncharacterized protein</fullName>
    </submittedName>
</protein>
<proteinExistence type="predicted"/>
<evidence type="ECO:0000313" key="1">
    <source>
        <dbReference type="EMBL" id="EHQ27534.1"/>
    </source>
</evidence>
<evidence type="ECO:0000313" key="2">
    <source>
        <dbReference type="Proteomes" id="UP000002774"/>
    </source>
</evidence>
<organism evidence="1 2">
    <name type="scientific">Mucilaginibacter paludis DSM 18603</name>
    <dbReference type="NCBI Taxonomy" id="714943"/>
    <lineage>
        <taxon>Bacteria</taxon>
        <taxon>Pseudomonadati</taxon>
        <taxon>Bacteroidota</taxon>
        <taxon>Sphingobacteriia</taxon>
        <taxon>Sphingobacteriales</taxon>
        <taxon>Sphingobacteriaceae</taxon>
        <taxon>Mucilaginibacter</taxon>
    </lineage>
</organism>
<accession>H1YIC1</accession>
<dbReference type="EMBL" id="CM001403">
    <property type="protein sequence ID" value="EHQ27534.1"/>
    <property type="molecule type" value="Genomic_DNA"/>
</dbReference>
<name>H1YIC1_9SPHI</name>
<sequence length="56" mass="6551">MPNDTVYLFIQVVVNTKHRNIHDAIRELQDDTRVRVSSNANVQVQQIKIVDLYTKN</sequence>
<gene>
    <name evidence="1" type="ORF">Mucpa_3435</name>
</gene>
<dbReference type="AlphaFoldDB" id="H1YIC1"/>
<dbReference type="HOGENOM" id="CLU_212717_0_0_10"/>
<reference evidence="1" key="1">
    <citation type="submission" date="2011-09" db="EMBL/GenBank/DDBJ databases">
        <title>The permanent draft genome of Mucilaginibacter paludis DSM 18603.</title>
        <authorList>
            <consortium name="US DOE Joint Genome Institute (JGI-PGF)"/>
            <person name="Lucas S."/>
            <person name="Han J."/>
            <person name="Lapidus A."/>
            <person name="Bruce D."/>
            <person name="Goodwin L."/>
            <person name="Pitluck S."/>
            <person name="Peters L."/>
            <person name="Kyrpides N."/>
            <person name="Mavromatis K."/>
            <person name="Ivanova N."/>
            <person name="Mikhailova N."/>
            <person name="Held B."/>
            <person name="Detter J.C."/>
            <person name="Tapia R."/>
            <person name="Han C."/>
            <person name="Land M."/>
            <person name="Hauser L."/>
            <person name="Markowitz V."/>
            <person name="Cheng J.-F."/>
            <person name="Hugenholtz P."/>
            <person name="Woyke T."/>
            <person name="Wu D."/>
            <person name="Tindall B."/>
            <person name="Brambilla E."/>
            <person name="Klenk H.-P."/>
            <person name="Eisen J.A."/>
        </authorList>
    </citation>
    <scope>NUCLEOTIDE SEQUENCE [LARGE SCALE GENOMIC DNA]</scope>
    <source>
        <strain evidence="1">DSM 18603</strain>
    </source>
</reference>
<dbReference type="RefSeq" id="WP_008508018.1">
    <property type="nucleotide sequence ID" value="NZ_CM001403.1"/>
</dbReference>
<dbReference type="STRING" id="714943.Mucpa_3435"/>